<evidence type="ECO:0000256" key="1">
    <source>
        <dbReference type="SAM" id="Phobius"/>
    </source>
</evidence>
<feature type="chain" id="PRO_5018315795" description="PEP-CTERM sorting domain-containing protein" evidence="2">
    <location>
        <begin position="22"/>
        <end position="226"/>
    </location>
</feature>
<evidence type="ECO:0000313" key="3">
    <source>
        <dbReference type="EMBL" id="RPJ67357.1"/>
    </source>
</evidence>
<name>A0A3N5Y0V3_9ALTE</name>
<sequence length="226" mass="23902">MKLIRTVMLSMSLIASASASATLIYNEDFSGSAGSLVSAGWSDSDNSNGLELYRTNSASPRGMVGVYDHDNNPFTPDVAIVGALEVNDDAGNVQLMSEIFVMDQSVFSWEVGTLSFFAGVRKANAQGASVEVFNVTQNYSLTGLLTPALNPTAPKAKNTWSFNSFSFLWGNTQQGDELQLRFNGGGSTSANGLQIADIALTKVPTPGPLLLLGLGIIGLALGKRRQ</sequence>
<gene>
    <name evidence="3" type="ORF">DRW07_07460</name>
</gene>
<keyword evidence="1" id="KW-0472">Membrane</keyword>
<dbReference type="EMBL" id="RPOK01000002">
    <property type="protein sequence ID" value="RPJ67357.1"/>
    <property type="molecule type" value="Genomic_DNA"/>
</dbReference>
<keyword evidence="4" id="KW-1185">Reference proteome</keyword>
<protein>
    <recommendedName>
        <fullName evidence="5">PEP-CTERM sorting domain-containing protein</fullName>
    </recommendedName>
</protein>
<organism evidence="3 4">
    <name type="scientific">Alteromonas sediminis</name>
    <dbReference type="NCBI Taxonomy" id="2259342"/>
    <lineage>
        <taxon>Bacteria</taxon>
        <taxon>Pseudomonadati</taxon>
        <taxon>Pseudomonadota</taxon>
        <taxon>Gammaproteobacteria</taxon>
        <taxon>Alteromonadales</taxon>
        <taxon>Alteromonadaceae</taxon>
        <taxon>Alteromonas/Salinimonas group</taxon>
        <taxon>Alteromonas</taxon>
    </lineage>
</organism>
<dbReference type="AlphaFoldDB" id="A0A3N5Y0V3"/>
<keyword evidence="2" id="KW-0732">Signal</keyword>
<keyword evidence="1" id="KW-0812">Transmembrane</keyword>
<feature type="signal peptide" evidence="2">
    <location>
        <begin position="1"/>
        <end position="21"/>
    </location>
</feature>
<reference evidence="3 4" key="1">
    <citation type="submission" date="2018-11" db="EMBL/GenBank/DDBJ databases">
        <authorList>
            <person name="Ye M.-Q."/>
            <person name="Du Z.-J."/>
        </authorList>
    </citation>
    <scope>NUCLEOTIDE SEQUENCE [LARGE SCALE GENOMIC DNA]</scope>
    <source>
        <strain evidence="3 4">U0105</strain>
    </source>
</reference>
<comment type="caution">
    <text evidence="3">The sequence shown here is derived from an EMBL/GenBank/DDBJ whole genome shotgun (WGS) entry which is preliminary data.</text>
</comment>
<keyword evidence="1" id="KW-1133">Transmembrane helix</keyword>
<proteinExistence type="predicted"/>
<evidence type="ECO:0000313" key="4">
    <source>
        <dbReference type="Proteomes" id="UP000275281"/>
    </source>
</evidence>
<accession>A0A3N5Y0V3</accession>
<dbReference type="RefSeq" id="WP_124027258.1">
    <property type="nucleotide sequence ID" value="NZ_JBHRSN010000015.1"/>
</dbReference>
<evidence type="ECO:0000256" key="2">
    <source>
        <dbReference type="SAM" id="SignalP"/>
    </source>
</evidence>
<dbReference type="OrthoDB" id="6400840at2"/>
<feature type="transmembrane region" description="Helical" evidence="1">
    <location>
        <begin position="203"/>
        <end position="222"/>
    </location>
</feature>
<dbReference type="Proteomes" id="UP000275281">
    <property type="component" value="Unassembled WGS sequence"/>
</dbReference>
<evidence type="ECO:0008006" key="5">
    <source>
        <dbReference type="Google" id="ProtNLM"/>
    </source>
</evidence>